<feature type="region of interest" description="Disordered" evidence="17">
    <location>
        <begin position="1"/>
        <end position="48"/>
    </location>
</feature>
<feature type="transmembrane region" description="Helical" evidence="16">
    <location>
        <begin position="110"/>
        <end position="127"/>
    </location>
</feature>
<dbReference type="InterPro" id="IPR029044">
    <property type="entry name" value="Nucleotide-diphossugar_trans"/>
</dbReference>
<feature type="transmembrane region" description="Helical" evidence="16">
    <location>
        <begin position="190"/>
        <end position="212"/>
    </location>
</feature>
<comment type="similarity">
    <text evidence="3">Belongs to the glycosyltransferase 2 family.</text>
</comment>
<keyword evidence="12 16" id="KW-0135">Cellulose biosynthesis</keyword>
<evidence type="ECO:0000256" key="8">
    <source>
        <dbReference type="ARBA" id="ARBA00022636"/>
    </source>
</evidence>
<feature type="domain" description="Glycosyltransferase 2-like" evidence="19">
    <location>
        <begin position="316"/>
        <end position="525"/>
    </location>
</feature>
<keyword evidence="11 16" id="KW-0812">Transmembrane</keyword>
<evidence type="ECO:0000313" key="21">
    <source>
        <dbReference type="Proteomes" id="UP000298551"/>
    </source>
</evidence>
<feature type="transmembrane region" description="Helical" evidence="16">
    <location>
        <begin position="160"/>
        <end position="178"/>
    </location>
</feature>
<dbReference type="Pfam" id="PF13632">
    <property type="entry name" value="Glyco_trans_2_3"/>
    <property type="match status" value="1"/>
</dbReference>
<reference evidence="21" key="1">
    <citation type="submission" date="2019-04" db="EMBL/GenBank/DDBJ databases">
        <title>Genome sequence of Pseudomonas putida 1290, an auxin catabolizing strain.</title>
        <authorList>
            <person name="Laird T.S."/>
            <person name="Leveau J.H.J."/>
        </authorList>
    </citation>
    <scope>NUCLEOTIDE SEQUENCE [LARGE SCALE GENOMIC DNA]</scope>
    <source>
        <strain evidence="21">1290</strain>
    </source>
</reference>
<sequence>MAERPAPSRAVLPATGGQAPDPGRLAARADPDPVVAGGAPAAATPGADVGRGAAMRTLRRSGAWSLARLGEVRGRIARSMRALPKRIGHSATLARTQQRLKASGSTAQRVFYWALGTLGLVVAVLCITSPFDIAAQLAFVLTLWLLAMLMRYMPGRFPTLMLIILSITISCRYLWWRYTSTLNWTNSLDLVLGLTLLLAETYSWIVLIFSFIQSIWPLRRPVAALPEDERLWPSVDLVIPTYNEDLSVIRTTVMAAKGIDWPSDKLGIYLLDDGARPSFKAFADEVGIGYIDRQDNRGAKAGNLNHALGQLSGELVAVFDCDHIPVRAFLQMTVGWFLKDPKMALVQTPHHFFSPDPFEHNLGSFRRKPNEGELFYGLVQDGNDLWNATFFCGSCAVLRRSALDEIGGFATQTVTEDAHTALRLHRHGWNSAYIRIPLAAGLATDSLAAHVRQRIRWARGMVQIFRLDNPLFGRGLSLFQRICYANAMLHFLSGLPRLIFLTAPLAFLLMHAYVIYAPAFLLLLYVLPHMVHASMVNSRVQGPYRQTFWGEVYESVLAWYIVRPTLVALFAPKRGTFNVTLKGGQTDSDQLDWQVARPYLWLAAINFVGLGFAAWRFAYGPSNEYGTVMVSSLWVIYNMLLIGAALAVAAEVHQVRRYHRVPARLPAALRVADGHLYPAVLTDYSDGGVGLELAETRDLAEGTEVMLVLERADREYVFPGQVVRARGRNLGISLAVLDQQQRIDYVQCTFARADNWLNWTDAHVPDRPLRSFFDVLALGFTGYYRVLEYAPAWIRLPLRPMAALARWLASFLPRAPHSISPDLRKSST</sequence>
<evidence type="ECO:0000256" key="7">
    <source>
        <dbReference type="ARBA" id="ARBA00022519"/>
    </source>
</evidence>
<feature type="domain" description="PilZ" evidence="18">
    <location>
        <begin position="654"/>
        <end position="750"/>
    </location>
</feature>
<comment type="cofactor">
    <cofactor evidence="16">
        <name>Mg(2+)</name>
        <dbReference type="ChEBI" id="CHEBI:18420"/>
    </cofactor>
</comment>
<accession>A0A4D6X6C5</accession>
<evidence type="ECO:0000256" key="4">
    <source>
        <dbReference type="ARBA" id="ARBA00012539"/>
    </source>
</evidence>
<keyword evidence="10 16" id="KW-0808">Transferase</keyword>
<comment type="subcellular location">
    <subcellularLocation>
        <location evidence="1">Cell inner membrane</location>
        <topology evidence="1">Multi-pass membrane protein</topology>
    </subcellularLocation>
</comment>
<dbReference type="GO" id="GO:0035438">
    <property type="term" value="F:cyclic-di-GMP binding"/>
    <property type="evidence" value="ECO:0007669"/>
    <property type="project" value="InterPro"/>
</dbReference>
<feature type="transmembrane region" description="Helical" evidence="16">
    <location>
        <begin position="506"/>
        <end position="527"/>
    </location>
</feature>
<evidence type="ECO:0000256" key="14">
    <source>
        <dbReference type="ARBA" id="ARBA00023136"/>
    </source>
</evidence>
<dbReference type="AlphaFoldDB" id="A0A4D6X6C5"/>
<comment type="pathway">
    <text evidence="2 16">Glycan metabolism; bacterial cellulose biosynthesis.</text>
</comment>
<proteinExistence type="inferred from homology"/>
<evidence type="ECO:0000256" key="6">
    <source>
        <dbReference type="ARBA" id="ARBA00022475"/>
    </source>
</evidence>
<keyword evidence="6 16" id="KW-1003">Cell membrane</keyword>
<dbReference type="OrthoDB" id="9806824at2"/>
<evidence type="ECO:0000256" key="5">
    <source>
        <dbReference type="ARBA" id="ARBA00018714"/>
    </source>
</evidence>
<organism evidence="20 21">
    <name type="scientific">Pseudomonas putida</name>
    <name type="common">Arthrobacter siderocapsulatus</name>
    <dbReference type="NCBI Taxonomy" id="303"/>
    <lineage>
        <taxon>Bacteria</taxon>
        <taxon>Pseudomonadati</taxon>
        <taxon>Pseudomonadota</taxon>
        <taxon>Gammaproteobacteria</taxon>
        <taxon>Pseudomonadales</taxon>
        <taxon>Pseudomonadaceae</taxon>
        <taxon>Pseudomonas</taxon>
    </lineage>
</organism>
<dbReference type="Proteomes" id="UP000298551">
    <property type="component" value="Chromosome"/>
</dbReference>
<comment type="catalytic activity">
    <reaction evidence="15 16">
        <text>[(1-&gt;4)-beta-D-glucosyl](n) + UDP-alpha-D-glucose = [(1-&gt;4)-beta-D-glucosyl](n+1) + UDP + H(+)</text>
        <dbReference type="Rhea" id="RHEA:19929"/>
        <dbReference type="Rhea" id="RHEA-COMP:10033"/>
        <dbReference type="Rhea" id="RHEA-COMP:10034"/>
        <dbReference type="ChEBI" id="CHEBI:15378"/>
        <dbReference type="ChEBI" id="CHEBI:18246"/>
        <dbReference type="ChEBI" id="CHEBI:58223"/>
        <dbReference type="ChEBI" id="CHEBI:58885"/>
        <dbReference type="EC" id="2.4.1.12"/>
    </reaction>
</comment>
<evidence type="ECO:0000256" key="15">
    <source>
        <dbReference type="ARBA" id="ARBA00048682"/>
    </source>
</evidence>
<dbReference type="InterPro" id="IPR050321">
    <property type="entry name" value="Glycosyltr_2/OpgH_subfam"/>
</dbReference>
<evidence type="ECO:0000259" key="19">
    <source>
        <dbReference type="Pfam" id="PF13632"/>
    </source>
</evidence>
<dbReference type="GO" id="GO:0016760">
    <property type="term" value="F:cellulose synthase (UDP-forming) activity"/>
    <property type="evidence" value="ECO:0007669"/>
    <property type="project" value="UniProtKB-EC"/>
</dbReference>
<evidence type="ECO:0000259" key="18">
    <source>
        <dbReference type="Pfam" id="PF07238"/>
    </source>
</evidence>
<evidence type="ECO:0000256" key="3">
    <source>
        <dbReference type="ARBA" id="ARBA00006739"/>
    </source>
</evidence>
<dbReference type="UniPathway" id="UPA00694"/>
<evidence type="ECO:0000256" key="1">
    <source>
        <dbReference type="ARBA" id="ARBA00004429"/>
    </source>
</evidence>
<keyword evidence="13 16" id="KW-1133">Transmembrane helix</keyword>
<evidence type="ECO:0000256" key="10">
    <source>
        <dbReference type="ARBA" id="ARBA00022679"/>
    </source>
</evidence>
<feature type="transmembrane region" description="Helical" evidence="16">
    <location>
        <begin position="599"/>
        <end position="619"/>
    </location>
</feature>
<feature type="transmembrane region" description="Helical" evidence="16">
    <location>
        <begin position="482"/>
        <end position="500"/>
    </location>
</feature>
<dbReference type="GO" id="GO:0005886">
    <property type="term" value="C:plasma membrane"/>
    <property type="evidence" value="ECO:0007669"/>
    <property type="project" value="UniProtKB-SubCell"/>
</dbReference>
<dbReference type="PANTHER" id="PTHR43867">
    <property type="entry name" value="CELLULOSE SYNTHASE CATALYTIC SUBUNIT A [UDP-FORMING]"/>
    <property type="match status" value="1"/>
</dbReference>
<keyword evidence="9 16" id="KW-0328">Glycosyltransferase</keyword>
<evidence type="ECO:0000256" key="16">
    <source>
        <dbReference type="RuleBase" id="RU365020"/>
    </source>
</evidence>
<evidence type="ECO:0000256" key="11">
    <source>
        <dbReference type="ARBA" id="ARBA00022692"/>
    </source>
</evidence>
<feature type="compositionally biased region" description="Low complexity" evidence="17">
    <location>
        <begin position="32"/>
        <end position="48"/>
    </location>
</feature>
<dbReference type="Gene3D" id="3.90.550.10">
    <property type="entry name" value="Spore Coat Polysaccharide Biosynthesis Protein SpsA, Chain A"/>
    <property type="match status" value="1"/>
</dbReference>
<dbReference type="Pfam" id="PF07238">
    <property type="entry name" value="PilZ"/>
    <property type="match status" value="1"/>
</dbReference>
<keyword evidence="14 16" id="KW-0472">Membrane</keyword>
<dbReference type="InterPro" id="IPR003919">
    <property type="entry name" value="Cell_synth_A"/>
</dbReference>
<dbReference type="GO" id="GO:0006011">
    <property type="term" value="P:UDP-alpha-D-glucose metabolic process"/>
    <property type="evidence" value="ECO:0007669"/>
    <property type="project" value="InterPro"/>
</dbReference>
<feature type="transmembrane region" description="Helical" evidence="16">
    <location>
        <begin position="133"/>
        <end position="153"/>
    </location>
</feature>
<dbReference type="NCBIfam" id="NF008558">
    <property type="entry name" value="PRK11498.1"/>
    <property type="match status" value="1"/>
</dbReference>
<dbReference type="PRINTS" id="PR01439">
    <property type="entry name" value="CELLSNTHASEA"/>
</dbReference>
<evidence type="ECO:0000256" key="17">
    <source>
        <dbReference type="SAM" id="MobiDB-lite"/>
    </source>
</evidence>
<dbReference type="EMBL" id="CP039371">
    <property type="protein sequence ID" value="QCI11589.1"/>
    <property type="molecule type" value="Genomic_DNA"/>
</dbReference>
<evidence type="ECO:0000256" key="12">
    <source>
        <dbReference type="ARBA" id="ARBA00022916"/>
    </source>
</evidence>
<comment type="function">
    <text evidence="16">Catalytic subunit of cellulose synthase. It polymerizes uridine 5'-diphosphate glucose to cellulose.</text>
</comment>
<dbReference type="GO" id="GO:0030244">
    <property type="term" value="P:cellulose biosynthetic process"/>
    <property type="evidence" value="ECO:0007669"/>
    <property type="project" value="UniProtKB-KW"/>
</dbReference>
<evidence type="ECO:0000256" key="2">
    <source>
        <dbReference type="ARBA" id="ARBA00005186"/>
    </source>
</evidence>
<name>A0A4D6X6C5_PSEPU</name>
<dbReference type="EC" id="2.4.1.12" evidence="4 16"/>
<dbReference type="CDD" id="cd06421">
    <property type="entry name" value="CESA_CelA_like"/>
    <property type="match status" value="1"/>
</dbReference>
<feature type="transmembrane region" description="Helical" evidence="16">
    <location>
        <begin position="625"/>
        <end position="650"/>
    </location>
</feature>
<dbReference type="InterPro" id="IPR001173">
    <property type="entry name" value="Glyco_trans_2-like"/>
</dbReference>
<gene>
    <name evidence="20" type="primary">bcsA</name>
    <name evidence="20" type="ORF">E6B08_09435</name>
</gene>
<evidence type="ECO:0000256" key="13">
    <source>
        <dbReference type="ARBA" id="ARBA00022989"/>
    </source>
</evidence>
<dbReference type="PANTHER" id="PTHR43867:SF2">
    <property type="entry name" value="CELLULOSE SYNTHASE CATALYTIC SUBUNIT A [UDP-FORMING]"/>
    <property type="match status" value="1"/>
</dbReference>
<keyword evidence="8 16" id="KW-0973">c-di-GMP</keyword>
<keyword evidence="7 16" id="KW-0997">Cell inner membrane</keyword>
<dbReference type="InterPro" id="IPR009875">
    <property type="entry name" value="PilZ_domain"/>
</dbReference>
<evidence type="ECO:0000313" key="20">
    <source>
        <dbReference type="EMBL" id="QCI11589.1"/>
    </source>
</evidence>
<evidence type="ECO:0000256" key="9">
    <source>
        <dbReference type="ARBA" id="ARBA00022676"/>
    </source>
</evidence>
<dbReference type="SUPFAM" id="SSF141371">
    <property type="entry name" value="PilZ domain-like"/>
    <property type="match status" value="1"/>
</dbReference>
<protein>
    <recommendedName>
        <fullName evidence="5 16">Cellulose synthase catalytic subunit [UDP-forming]</fullName>
        <ecNumber evidence="4 16">2.4.1.12</ecNumber>
    </recommendedName>
</protein>
<dbReference type="NCBIfam" id="TIGR03030">
    <property type="entry name" value="CelA"/>
    <property type="match status" value="1"/>
</dbReference>
<dbReference type="Gene3D" id="2.40.10.220">
    <property type="entry name" value="predicted glycosyltransferase like domains"/>
    <property type="match status" value="1"/>
</dbReference>
<dbReference type="SUPFAM" id="SSF53448">
    <property type="entry name" value="Nucleotide-diphospho-sugar transferases"/>
    <property type="match status" value="1"/>
</dbReference>